<name>A0A1Q8CTI2_9PSEU</name>
<dbReference type="Pfam" id="PF07676">
    <property type="entry name" value="PD40"/>
    <property type="match status" value="3"/>
</dbReference>
<proteinExistence type="inferred from homology"/>
<dbReference type="InterPro" id="IPR011042">
    <property type="entry name" value="6-blade_b-propeller_TolB-like"/>
</dbReference>
<feature type="domain" description="DUF11" evidence="3">
    <location>
        <begin position="663"/>
        <end position="773"/>
    </location>
</feature>
<protein>
    <recommendedName>
        <fullName evidence="3">DUF11 domain-containing protein</fullName>
    </recommendedName>
</protein>
<dbReference type="PANTHER" id="PTHR36842:SF1">
    <property type="entry name" value="PROTEIN TOLB"/>
    <property type="match status" value="1"/>
</dbReference>
<keyword evidence="5" id="KW-1185">Reference proteome</keyword>
<dbReference type="AlphaFoldDB" id="A0A1Q8CTI2"/>
<evidence type="ECO:0000259" key="3">
    <source>
        <dbReference type="Pfam" id="PF01345"/>
    </source>
</evidence>
<gene>
    <name evidence="4" type="ORF">BU204_10295</name>
</gene>
<evidence type="ECO:0000313" key="5">
    <source>
        <dbReference type="Proteomes" id="UP000185596"/>
    </source>
</evidence>
<dbReference type="STRING" id="1912961.BU204_10295"/>
<evidence type="ECO:0000256" key="1">
    <source>
        <dbReference type="ARBA" id="ARBA00009820"/>
    </source>
</evidence>
<sequence>MFSRARTRVVAVLAGGTVLCGVILVGRGAMSSSAVAQPDQDTVGRIAFAGTGHRSTGVVPEPVPDQLPTSDQLIAAGPAHFDDQVSTRANQVVFTSLRDSPRPQVYLRAEDSSVRRLTTDRAAGHPRLSPDLRSVVFDSVEDGQHDLWLVGADGSGLRRLTDTPEDETWPTFSPDGEQVAFARAGQIHRQSVTGGDSVQVTDETAGAAGEPDWNPRDGRLAYTLDQDGDAPTQIRVLDGTGVGAPLLGGDQAGWGGRWPVWLPDGTGLLFLSRDQVCGCAADPNVEKVYRADTAAGLPVITPPDLLLAEDRQVSSPAWLTGPDRLLVSRTTALTHNTATLQDIRPDGVDPRDLGVPLLREDPESVDDPNLLFRPRAGYDPWFQRQSYSQDGRRIVVSRFEDVDGVRAQRIWLVDADGGNPRRLPVADRATTDWEFDPAWSPDGRFVAFARRSPGGVRPDGGPSRIVIVAAATGEIVGRLLPPEELADQEDTQPAWSPDGATLSFTRGTVTDGPTGEIRDNHVWTARAGILDQQRDVSSAVCGFDCEVTDDSSAFGADSGVLVFNRENDGLLRVSLADDGCRVLLPATPTTCAAPVTAVGGPFQPRDASFAPDDSRLVVSTRRTAAAASPEELAVLDPATGELDRITTGLPGRQKEPTWQPSADLAVTAPPRSSTVDVGDSAPVTVEVVNRGPGSTNGSLTVAVPGQVRLGSLRPERGSCDVLELRCELGVLRTGETVDILVNLVGLTPGGPRVTWSVAGDVLDLRPSDNATETEIPVREPPAPPPPPPPPSPPVPAPPAPAPLAGPGLAVVVQPNPSYVGGRATVRYTVRNAGGALAGGLRLDFALPRGMPVSAVPPGCSTTGCVLPDLSPGASQVIVVVLAPNVPLRTTVAGTLRTTGTDTDRADNVATTPMVVLLPRIVAVPAIGEPGFVPSVRGVDFPPGTPVRLTWDPGITAGAAPTIPRADGTFAAQLLILAKDQTGPRTITAAGAGFTPATTPFLVVPGSIGPPDMVRRR</sequence>
<dbReference type="Gene3D" id="2.120.10.30">
    <property type="entry name" value="TolB, C-terminal domain"/>
    <property type="match status" value="3"/>
</dbReference>
<accession>A0A1Q8CTI2</accession>
<organism evidence="4 5">
    <name type="scientific">Actinophytocola xanthii</name>
    <dbReference type="NCBI Taxonomy" id="1912961"/>
    <lineage>
        <taxon>Bacteria</taxon>
        <taxon>Bacillati</taxon>
        <taxon>Actinomycetota</taxon>
        <taxon>Actinomycetes</taxon>
        <taxon>Pseudonocardiales</taxon>
        <taxon>Pseudonocardiaceae</taxon>
    </lineage>
</organism>
<dbReference type="EMBL" id="MSIE01000015">
    <property type="protein sequence ID" value="OLF17685.1"/>
    <property type="molecule type" value="Genomic_DNA"/>
</dbReference>
<feature type="compositionally biased region" description="Pro residues" evidence="2">
    <location>
        <begin position="778"/>
        <end position="800"/>
    </location>
</feature>
<dbReference type="Pfam" id="PF01345">
    <property type="entry name" value="DUF11"/>
    <property type="match status" value="1"/>
</dbReference>
<dbReference type="SUPFAM" id="SSF50993">
    <property type="entry name" value="Peptidase/esterase 'gauge' domain"/>
    <property type="match status" value="1"/>
</dbReference>
<dbReference type="Proteomes" id="UP000185596">
    <property type="component" value="Unassembled WGS sequence"/>
</dbReference>
<reference evidence="4 5" key="1">
    <citation type="submission" date="2016-12" db="EMBL/GenBank/DDBJ databases">
        <title>The draft genome sequence of Actinophytocola sp. 11-183.</title>
        <authorList>
            <person name="Wang W."/>
            <person name="Yuan L."/>
        </authorList>
    </citation>
    <scope>NUCLEOTIDE SEQUENCE [LARGE SCALE GENOMIC DNA]</scope>
    <source>
        <strain evidence="4 5">11-183</strain>
    </source>
</reference>
<comment type="caution">
    <text evidence="4">The sequence shown here is derived from an EMBL/GenBank/DDBJ whole genome shotgun (WGS) entry which is preliminary data.</text>
</comment>
<feature type="region of interest" description="Disordered" evidence="2">
    <location>
        <begin position="486"/>
        <end position="517"/>
    </location>
</feature>
<dbReference type="PANTHER" id="PTHR36842">
    <property type="entry name" value="PROTEIN TOLB HOMOLOG"/>
    <property type="match status" value="1"/>
</dbReference>
<dbReference type="RefSeq" id="WP_075125477.1">
    <property type="nucleotide sequence ID" value="NZ_MSIE01000015.1"/>
</dbReference>
<evidence type="ECO:0000313" key="4">
    <source>
        <dbReference type="EMBL" id="OLF17685.1"/>
    </source>
</evidence>
<dbReference type="InterPro" id="IPR001434">
    <property type="entry name" value="OmcB-like_DUF11"/>
</dbReference>
<evidence type="ECO:0000256" key="2">
    <source>
        <dbReference type="SAM" id="MobiDB-lite"/>
    </source>
</evidence>
<dbReference type="SUPFAM" id="SSF82171">
    <property type="entry name" value="DPP6 N-terminal domain-like"/>
    <property type="match status" value="1"/>
</dbReference>
<dbReference type="InterPro" id="IPR011659">
    <property type="entry name" value="WD40"/>
</dbReference>
<feature type="region of interest" description="Disordered" evidence="2">
    <location>
        <begin position="769"/>
        <end position="800"/>
    </location>
</feature>
<comment type="similarity">
    <text evidence="1">Belongs to the TolB family.</text>
</comment>